<sequence>MLWFSAPWVWDHDDDDEVRRKWETILEAYTSAKLTNAHKDKLIAIDGIMSYLAAVRKTWYTCGMFWKDLPQALCWQQVGVAPAQRATPYRAPSWSWASVDGEIMMPFVWEVAGTTRLTCALDTMTWVQNGTLKTALLCVGRTLALLPPHDRQDITNPRAYRVYTFYGQQVRLKFDNETEELTLTHRRFYYFPVVHVDLEVSGTQVRGSNAPRRMQAVDHNAILLVKNSDGTFSRVGQTSHNHNTVQCLLSPLLAAIQAQPAQLVVLV</sequence>
<protein>
    <recommendedName>
        <fullName evidence="3">Heterokaryon incompatibility domain-containing protein</fullName>
    </recommendedName>
</protein>
<dbReference type="STRING" id="1507870.A0A1V8TDQ8"/>
<dbReference type="EMBL" id="NAJO01000010">
    <property type="protein sequence ID" value="OQO09404.1"/>
    <property type="molecule type" value="Genomic_DNA"/>
</dbReference>
<evidence type="ECO:0000313" key="2">
    <source>
        <dbReference type="Proteomes" id="UP000192596"/>
    </source>
</evidence>
<gene>
    <name evidence="1" type="ORF">B0A48_04802</name>
</gene>
<comment type="caution">
    <text evidence="1">The sequence shown here is derived from an EMBL/GenBank/DDBJ whole genome shotgun (WGS) entry which is preliminary data.</text>
</comment>
<organism evidence="1 2">
    <name type="scientific">Cryoendolithus antarcticus</name>
    <dbReference type="NCBI Taxonomy" id="1507870"/>
    <lineage>
        <taxon>Eukaryota</taxon>
        <taxon>Fungi</taxon>
        <taxon>Dikarya</taxon>
        <taxon>Ascomycota</taxon>
        <taxon>Pezizomycotina</taxon>
        <taxon>Dothideomycetes</taxon>
        <taxon>Dothideomycetidae</taxon>
        <taxon>Cladosporiales</taxon>
        <taxon>Cladosporiaceae</taxon>
        <taxon>Cryoendolithus</taxon>
    </lineage>
</organism>
<dbReference type="AlphaFoldDB" id="A0A1V8TDQ8"/>
<proteinExistence type="predicted"/>
<dbReference type="OrthoDB" id="5362512at2759"/>
<evidence type="ECO:0008006" key="3">
    <source>
        <dbReference type="Google" id="ProtNLM"/>
    </source>
</evidence>
<keyword evidence="2" id="KW-1185">Reference proteome</keyword>
<accession>A0A1V8TDQ8</accession>
<dbReference type="PANTHER" id="PTHR33112">
    <property type="entry name" value="DOMAIN PROTEIN, PUTATIVE-RELATED"/>
    <property type="match status" value="1"/>
</dbReference>
<name>A0A1V8TDQ8_9PEZI</name>
<dbReference type="Proteomes" id="UP000192596">
    <property type="component" value="Unassembled WGS sequence"/>
</dbReference>
<dbReference type="InParanoid" id="A0A1V8TDQ8"/>
<reference evidence="2" key="1">
    <citation type="submission" date="2017-03" db="EMBL/GenBank/DDBJ databases">
        <title>Genomes of endolithic fungi from Antarctica.</title>
        <authorList>
            <person name="Coleine C."/>
            <person name="Masonjones S."/>
            <person name="Stajich J.E."/>
        </authorList>
    </citation>
    <scope>NUCLEOTIDE SEQUENCE [LARGE SCALE GENOMIC DNA]</scope>
    <source>
        <strain evidence="2">CCFEE 5527</strain>
    </source>
</reference>
<dbReference type="PANTHER" id="PTHR33112:SF10">
    <property type="entry name" value="TOL"/>
    <property type="match status" value="1"/>
</dbReference>
<evidence type="ECO:0000313" key="1">
    <source>
        <dbReference type="EMBL" id="OQO09404.1"/>
    </source>
</evidence>